<dbReference type="RefSeq" id="WP_089024629.1">
    <property type="nucleotide sequence ID" value="NZ_NIQC01000055.1"/>
</dbReference>
<evidence type="ECO:0000313" key="2">
    <source>
        <dbReference type="EMBL" id="OWZ82656.1"/>
    </source>
</evidence>
<name>A0A226BUI7_9FIRM</name>
<dbReference type="PROSITE" id="PS51257">
    <property type="entry name" value="PROKAR_LIPOPROTEIN"/>
    <property type="match status" value="1"/>
</dbReference>
<dbReference type="OrthoDB" id="9807855at2"/>
<sequence length="195" mass="22666">MKCIRFVFLVFLLISFIFIVACDPNDEELDDLKSRVEELEKEYEIGYNVPTHPDYPILYFSIAESPDITDTPPELLISYGLNKEDELIDEYKDDEIIKEHYGEEASQELPYGRYKGTSVINLRYSPLYGRAKVEENVDGIWEINGEEIPYMEVVEEGLMTIVARQEGGYQVNYTYEDGFGKDEAKEFTKFLFDSL</sequence>
<gene>
    <name evidence="2" type="ORF">CDO51_12895</name>
</gene>
<dbReference type="EMBL" id="NIQC01000055">
    <property type="protein sequence ID" value="OWZ82656.1"/>
    <property type="molecule type" value="Genomic_DNA"/>
</dbReference>
<keyword evidence="1" id="KW-0175">Coiled coil</keyword>
<organism evidence="2 3">
    <name type="scientific">Natranaerobius trueperi</name>
    <dbReference type="NCBI Taxonomy" id="759412"/>
    <lineage>
        <taxon>Bacteria</taxon>
        <taxon>Bacillati</taxon>
        <taxon>Bacillota</taxon>
        <taxon>Clostridia</taxon>
        <taxon>Natranaerobiales</taxon>
        <taxon>Natranaerobiaceae</taxon>
        <taxon>Natranaerobius</taxon>
    </lineage>
</organism>
<protein>
    <recommendedName>
        <fullName evidence="4">Lipoprotein</fullName>
    </recommendedName>
</protein>
<evidence type="ECO:0008006" key="4">
    <source>
        <dbReference type="Google" id="ProtNLM"/>
    </source>
</evidence>
<feature type="coiled-coil region" evidence="1">
    <location>
        <begin position="22"/>
        <end position="49"/>
    </location>
</feature>
<proteinExistence type="predicted"/>
<evidence type="ECO:0000256" key="1">
    <source>
        <dbReference type="SAM" id="Coils"/>
    </source>
</evidence>
<keyword evidence="3" id="KW-1185">Reference proteome</keyword>
<accession>A0A226BUI7</accession>
<dbReference type="Proteomes" id="UP000214588">
    <property type="component" value="Unassembled WGS sequence"/>
</dbReference>
<comment type="caution">
    <text evidence="2">The sequence shown here is derived from an EMBL/GenBank/DDBJ whole genome shotgun (WGS) entry which is preliminary data.</text>
</comment>
<dbReference type="AlphaFoldDB" id="A0A226BUI7"/>
<evidence type="ECO:0000313" key="3">
    <source>
        <dbReference type="Proteomes" id="UP000214588"/>
    </source>
</evidence>
<reference evidence="2 3" key="1">
    <citation type="submission" date="2017-06" db="EMBL/GenBank/DDBJ databases">
        <title>Draft Genome Sequence of Natranaerobius trueperi halophilic, alkalithermophilic bacteria from soda lakes.</title>
        <authorList>
            <person name="Zhao B."/>
        </authorList>
    </citation>
    <scope>NUCLEOTIDE SEQUENCE [LARGE SCALE GENOMIC DNA]</scope>
    <source>
        <strain evidence="2 3">DSM 18760</strain>
    </source>
</reference>